<keyword evidence="1" id="KW-0812">Transmembrane</keyword>
<evidence type="ECO:0000313" key="2">
    <source>
        <dbReference type="EMBL" id="SMG16283.1"/>
    </source>
</evidence>
<keyword evidence="1" id="KW-1133">Transmembrane helix</keyword>
<feature type="transmembrane region" description="Helical" evidence="1">
    <location>
        <begin position="214"/>
        <end position="234"/>
    </location>
</feature>
<gene>
    <name evidence="2" type="ORF">SAMN06295981_0811</name>
</gene>
<feature type="transmembrane region" description="Helical" evidence="1">
    <location>
        <begin position="30"/>
        <end position="53"/>
    </location>
</feature>
<dbReference type="EMBL" id="FXAR01000002">
    <property type="protein sequence ID" value="SMG16283.1"/>
    <property type="molecule type" value="Genomic_DNA"/>
</dbReference>
<proteinExistence type="predicted"/>
<dbReference type="PANTHER" id="PTHR36844:SF1">
    <property type="entry name" value="PROTEASE PRSW"/>
    <property type="match status" value="1"/>
</dbReference>
<feature type="transmembrane region" description="Helical" evidence="1">
    <location>
        <begin position="144"/>
        <end position="164"/>
    </location>
</feature>
<dbReference type="AlphaFoldDB" id="A0A1X7IMT2"/>
<dbReference type="PANTHER" id="PTHR36844">
    <property type="entry name" value="PROTEASE PRSW"/>
    <property type="match status" value="1"/>
</dbReference>
<sequence length="287" mass="31050">MSRLFRASLIALTVIGVPVLLYFMGTNFLISWVGALLGVGLGALYLVLVLWLFSRSPMWPGRDGAGWKWVAGSLLWGGGVSFALVMIGGLPIMALTERLGWKIVSASFGGAYPEEISKVLGVGVILFAFRGLNRPWHGLMTGALIGLGFEVTENIMYGAFGALLDPNTDLSGSLDVWGVRVFAGPGLHIVFSALAGWGLGLAVFVAGRSRAWRFGVAGWWLFVAFALHFAWNLLWPREAWLIANYLVVSAVMYPLVIVVWVRAHQMAKADTSYAYSPAPVTTVQTVA</sequence>
<feature type="transmembrane region" description="Helical" evidence="1">
    <location>
        <begin position="240"/>
        <end position="261"/>
    </location>
</feature>
<evidence type="ECO:0000313" key="3">
    <source>
        <dbReference type="Proteomes" id="UP000193309"/>
    </source>
</evidence>
<keyword evidence="3" id="KW-1185">Reference proteome</keyword>
<feature type="transmembrane region" description="Helical" evidence="1">
    <location>
        <begin position="7"/>
        <end position="24"/>
    </location>
</feature>
<keyword evidence="1" id="KW-0472">Membrane</keyword>
<protein>
    <submittedName>
        <fullName evidence="2">Membrane proteinase PrsW, cleaves anti-sigma factor RsiW, M82 family</fullName>
    </submittedName>
</protein>
<dbReference type="Proteomes" id="UP000193309">
    <property type="component" value="Unassembled WGS sequence"/>
</dbReference>
<feature type="transmembrane region" description="Helical" evidence="1">
    <location>
        <begin position="74"/>
        <end position="96"/>
    </location>
</feature>
<name>A0A1X7IMT2_9CORY</name>
<dbReference type="Pfam" id="PF13367">
    <property type="entry name" value="PrsW-protease"/>
    <property type="match status" value="1"/>
</dbReference>
<organism evidence="2 3">
    <name type="scientific">Corynebacterium pollutisoli</name>
    <dbReference type="NCBI Taxonomy" id="1610489"/>
    <lineage>
        <taxon>Bacteria</taxon>
        <taxon>Bacillati</taxon>
        <taxon>Actinomycetota</taxon>
        <taxon>Actinomycetes</taxon>
        <taxon>Mycobacteriales</taxon>
        <taxon>Corynebacteriaceae</taxon>
        <taxon>Corynebacterium</taxon>
    </lineage>
</organism>
<evidence type="ECO:0000256" key="1">
    <source>
        <dbReference type="SAM" id="Phobius"/>
    </source>
</evidence>
<reference evidence="3" key="1">
    <citation type="submission" date="2017-04" db="EMBL/GenBank/DDBJ databases">
        <authorList>
            <person name="Varghese N."/>
            <person name="Submissions S."/>
        </authorList>
    </citation>
    <scope>NUCLEOTIDE SEQUENCE [LARGE SCALE GENOMIC DNA]</scope>
    <source>
        <strain evidence="3">VDS</strain>
    </source>
</reference>
<dbReference type="RefSeq" id="WP_085548961.1">
    <property type="nucleotide sequence ID" value="NZ_FXAR01000002.1"/>
</dbReference>
<dbReference type="InterPro" id="IPR026898">
    <property type="entry name" value="PrsW"/>
</dbReference>
<dbReference type="GO" id="GO:0008233">
    <property type="term" value="F:peptidase activity"/>
    <property type="evidence" value="ECO:0007669"/>
    <property type="project" value="InterPro"/>
</dbReference>
<feature type="transmembrane region" description="Helical" evidence="1">
    <location>
        <begin position="116"/>
        <end position="132"/>
    </location>
</feature>
<dbReference type="OrthoDB" id="9785431at2"/>
<dbReference type="STRING" id="1610489.SAMN06295981_0811"/>
<accession>A0A1X7IMT2</accession>
<feature type="transmembrane region" description="Helical" evidence="1">
    <location>
        <begin position="184"/>
        <end position="207"/>
    </location>
</feature>